<sequence>MLQIPSLRITAQKYPFQSCISRIGNRHHWYLLGIGIRENKLVPQAPTSINNTVCPHRWDAEATKLDRNSPEERLTKAVGVEYIANKSELFQFHASTMLLFWTSHLKTSMYGPRTDPASLPMKPKSVWTSYKSKLALGQLIDDLNISIRFQAVSPCLSLNKCFKAPEMPRTQGFRAVQK</sequence>
<evidence type="ECO:0000313" key="2">
    <source>
        <dbReference type="Proteomes" id="UP001497453"/>
    </source>
</evidence>
<dbReference type="Proteomes" id="UP001497453">
    <property type="component" value="Chromosome 5"/>
</dbReference>
<keyword evidence="2" id="KW-1185">Reference proteome</keyword>
<evidence type="ECO:0000313" key="1">
    <source>
        <dbReference type="EMBL" id="CAL1709703.1"/>
    </source>
</evidence>
<proteinExistence type="predicted"/>
<protein>
    <submittedName>
        <fullName evidence="1">Uncharacterized protein</fullName>
    </submittedName>
</protein>
<reference evidence="2" key="1">
    <citation type="submission" date="2024-04" db="EMBL/GenBank/DDBJ databases">
        <authorList>
            <person name="Shaw F."/>
            <person name="Minotto A."/>
        </authorList>
    </citation>
    <scope>NUCLEOTIDE SEQUENCE [LARGE SCALE GENOMIC DNA]</scope>
</reference>
<dbReference type="EMBL" id="OZ037948">
    <property type="protein sequence ID" value="CAL1709703.1"/>
    <property type="molecule type" value="Genomic_DNA"/>
</dbReference>
<accession>A0ABP1DRJ5</accession>
<organism evidence="1 2">
    <name type="scientific">Somion occarium</name>
    <dbReference type="NCBI Taxonomy" id="3059160"/>
    <lineage>
        <taxon>Eukaryota</taxon>
        <taxon>Fungi</taxon>
        <taxon>Dikarya</taxon>
        <taxon>Basidiomycota</taxon>
        <taxon>Agaricomycotina</taxon>
        <taxon>Agaricomycetes</taxon>
        <taxon>Polyporales</taxon>
        <taxon>Cerrenaceae</taxon>
        <taxon>Somion</taxon>
    </lineage>
</organism>
<name>A0ABP1DRJ5_9APHY</name>
<gene>
    <name evidence="1" type="ORF">GFSPODELE1_LOCUS7464</name>
</gene>